<dbReference type="Gene3D" id="1.10.2080.10">
    <property type="entry name" value="Insect odorant-binding protein A10/Ejaculatory bulb-specific protein 3"/>
    <property type="match status" value="1"/>
</dbReference>
<feature type="signal peptide" evidence="1">
    <location>
        <begin position="1"/>
        <end position="18"/>
    </location>
</feature>
<feature type="non-terminal residue" evidence="2">
    <location>
        <position position="123"/>
    </location>
</feature>
<dbReference type="Proteomes" id="UP000838878">
    <property type="component" value="Chromosome 1"/>
</dbReference>
<name>A0A8J9U4P1_9NEOP</name>
<dbReference type="PANTHER" id="PTHR11257">
    <property type="entry name" value="CHEMOSENSORY PROTEIN-RELATED"/>
    <property type="match status" value="1"/>
</dbReference>
<sequence>MLSLHFILPVFMASAVLCYDAKFDKIDVDLIINDKVLFASYTNCFLDKDSCTAEFSSELKELLPEVISDACAKCTKIQKANLRKMFKYLYEEKKEVLLELEKKYDPKNQYKDNFMAILESKDE</sequence>
<organism evidence="2 3">
    <name type="scientific">Brenthis ino</name>
    <name type="common">lesser marbled fritillary</name>
    <dbReference type="NCBI Taxonomy" id="405034"/>
    <lineage>
        <taxon>Eukaryota</taxon>
        <taxon>Metazoa</taxon>
        <taxon>Ecdysozoa</taxon>
        <taxon>Arthropoda</taxon>
        <taxon>Hexapoda</taxon>
        <taxon>Insecta</taxon>
        <taxon>Pterygota</taxon>
        <taxon>Neoptera</taxon>
        <taxon>Endopterygota</taxon>
        <taxon>Lepidoptera</taxon>
        <taxon>Glossata</taxon>
        <taxon>Ditrysia</taxon>
        <taxon>Papilionoidea</taxon>
        <taxon>Nymphalidae</taxon>
        <taxon>Heliconiinae</taxon>
        <taxon>Argynnini</taxon>
        <taxon>Brenthis</taxon>
    </lineage>
</organism>
<protein>
    <submittedName>
        <fullName evidence="2">Uncharacterized protein</fullName>
    </submittedName>
</protein>
<feature type="chain" id="PRO_5035467465" evidence="1">
    <location>
        <begin position="19"/>
        <end position="123"/>
    </location>
</feature>
<dbReference type="SUPFAM" id="SSF100910">
    <property type="entry name" value="Chemosensory protein Csp2"/>
    <property type="match status" value="1"/>
</dbReference>
<evidence type="ECO:0000313" key="2">
    <source>
        <dbReference type="EMBL" id="CAH0713314.1"/>
    </source>
</evidence>
<accession>A0A8J9U4P1</accession>
<dbReference type="OrthoDB" id="7274644at2759"/>
<dbReference type="InterPro" id="IPR036682">
    <property type="entry name" value="OS_D_A10/PebIII_sf"/>
</dbReference>
<evidence type="ECO:0000256" key="1">
    <source>
        <dbReference type="SAM" id="SignalP"/>
    </source>
</evidence>
<evidence type="ECO:0000313" key="3">
    <source>
        <dbReference type="Proteomes" id="UP000838878"/>
    </source>
</evidence>
<dbReference type="AlphaFoldDB" id="A0A8J9U4P1"/>
<dbReference type="InterPro" id="IPR005055">
    <property type="entry name" value="A10/PebIII"/>
</dbReference>
<dbReference type="PANTHER" id="PTHR11257:SF12">
    <property type="entry name" value="EJACULATORY BULB-SPECIFIC PROTEIN 3-RELATED"/>
    <property type="match status" value="1"/>
</dbReference>
<proteinExistence type="predicted"/>
<gene>
    <name evidence="2" type="ORF">BINO364_LOCUS487</name>
</gene>
<keyword evidence="1" id="KW-0732">Signal</keyword>
<dbReference type="EMBL" id="OV170221">
    <property type="protein sequence ID" value="CAH0713314.1"/>
    <property type="molecule type" value="Genomic_DNA"/>
</dbReference>
<reference evidence="2" key="1">
    <citation type="submission" date="2021-12" db="EMBL/GenBank/DDBJ databases">
        <authorList>
            <person name="Martin H S."/>
        </authorList>
    </citation>
    <scope>NUCLEOTIDE SEQUENCE</scope>
</reference>
<keyword evidence="3" id="KW-1185">Reference proteome</keyword>
<dbReference type="Pfam" id="PF03392">
    <property type="entry name" value="OS-D"/>
    <property type="match status" value="1"/>
</dbReference>